<dbReference type="Gene3D" id="3.80.10.10">
    <property type="entry name" value="Ribonuclease Inhibitor"/>
    <property type="match status" value="2"/>
</dbReference>
<evidence type="ECO:0000313" key="13">
    <source>
        <dbReference type="Proteomes" id="UP000000305"/>
    </source>
</evidence>
<dbReference type="OrthoDB" id="6343311at2759"/>
<keyword evidence="5" id="KW-0732">Signal</keyword>
<dbReference type="SUPFAM" id="SSF52058">
    <property type="entry name" value="L domain-like"/>
    <property type="match status" value="1"/>
</dbReference>
<evidence type="ECO:0000256" key="11">
    <source>
        <dbReference type="SAM" id="Phobius"/>
    </source>
</evidence>
<dbReference type="PANTHER" id="PTHR46473">
    <property type="entry name" value="GH08155P"/>
    <property type="match status" value="1"/>
</dbReference>
<dbReference type="InterPro" id="IPR032675">
    <property type="entry name" value="LRR_dom_sf"/>
</dbReference>
<gene>
    <name evidence="12" type="ORF">DAPPUDRAFT_311374</name>
</gene>
<evidence type="ECO:0000256" key="7">
    <source>
        <dbReference type="ARBA" id="ARBA00023065"/>
    </source>
</evidence>
<dbReference type="OMA" id="RNPWHCT"/>
<proteinExistence type="predicted"/>
<dbReference type="PANTHER" id="PTHR46473:SF10">
    <property type="entry name" value="LD45603P-RELATED"/>
    <property type="match status" value="1"/>
</dbReference>
<keyword evidence="10" id="KW-0407">Ion channel</keyword>
<evidence type="ECO:0000256" key="10">
    <source>
        <dbReference type="ARBA" id="ARBA00023303"/>
    </source>
</evidence>
<keyword evidence="9" id="KW-1015">Disulfide bond</keyword>
<dbReference type="HOGENOM" id="CLU_028059_0_0_1"/>
<dbReference type="EMBL" id="GL732526">
    <property type="protein sequence ID" value="EFX87933.1"/>
    <property type="molecule type" value="Genomic_DNA"/>
</dbReference>
<dbReference type="eggNOG" id="KOG0619">
    <property type="taxonomic scope" value="Eukaryota"/>
</dbReference>
<evidence type="ECO:0000256" key="3">
    <source>
        <dbReference type="ARBA" id="ARBA00022475"/>
    </source>
</evidence>
<evidence type="ECO:0000256" key="2">
    <source>
        <dbReference type="ARBA" id="ARBA00022448"/>
    </source>
</evidence>
<feature type="transmembrane region" description="Helical" evidence="11">
    <location>
        <begin position="390"/>
        <end position="412"/>
    </location>
</feature>
<dbReference type="GO" id="GO:0005886">
    <property type="term" value="C:plasma membrane"/>
    <property type="evidence" value="ECO:0007669"/>
    <property type="project" value="UniProtKB-SubCell"/>
</dbReference>
<dbReference type="STRING" id="6669.E9FWQ2"/>
<dbReference type="FunCoup" id="E9FWQ2">
    <property type="interactions" value="4"/>
</dbReference>
<keyword evidence="2" id="KW-0813">Transport</keyword>
<evidence type="ECO:0000256" key="5">
    <source>
        <dbReference type="ARBA" id="ARBA00022729"/>
    </source>
</evidence>
<evidence type="ECO:0000256" key="8">
    <source>
        <dbReference type="ARBA" id="ARBA00023136"/>
    </source>
</evidence>
<sequence length="431" mass="49958">MNESGLPGGQFTKLQNLTIRQSNLTRVEWLPHPERLIHLELSNNTQLRDVAWHIFNRTTQLDVLILANNTLSRMAKLSDDSSLANLSGLSTLDLSGNEWDCVWDFQFVLKLHERGALVNGDHLMCKDTKSQQGSWIEWNYSIVKRETNKKTVNAECLSRTKCCDCKFTSEGKEGRVSYTVQVDCSYKQLTSLPAQLPSFTNELDVTGNNLTSLDQVIRYRNQPLKILIADDNQIVSIRNLSNSDFIRNFSRFSLKNNYISPYEIPLEDIVQVPTEFQIKYIYLYNNSWECDCNMATKVRVRYQQWIQLFYICVPFPFDIEILLMMSGFFKNLFKDWLWKYRNIVNDSSILLCSRDGKKIPVLHLLPNLVCEGSRLNDTAALAEQEEHDIFLLHAIIYVEVAAICVLALKLAYDFWHYFRHGSLPWIATKLL</sequence>
<evidence type="ECO:0000256" key="4">
    <source>
        <dbReference type="ARBA" id="ARBA00022692"/>
    </source>
</evidence>
<evidence type="ECO:0000313" key="12">
    <source>
        <dbReference type="EMBL" id="EFX87933.1"/>
    </source>
</evidence>
<dbReference type="FunFam" id="3.80.10.10:FF:002854">
    <property type="entry name" value="Uncharacterized protein"/>
    <property type="match status" value="1"/>
</dbReference>
<evidence type="ECO:0008006" key="14">
    <source>
        <dbReference type="Google" id="ProtNLM"/>
    </source>
</evidence>
<reference evidence="12 13" key="1">
    <citation type="journal article" date="2011" name="Science">
        <title>The ecoresponsive genome of Daphnia pulex.</title>
        <authorList>
            <person name="Colbourne J.K."/>
            <person name="Pfrender M.E."/>
            <person name="Gilbert D."/>
            <person name="Thomas W.K."/>
            <person name="Tucker A."/>
            <person name="Oakley T.H."/>
            <person name="Tokishita S."/>
            <person name="Aerts A."/>
            <person name="Arnold G.J."/>
            <person name="Basu M.K."/>
            <person name="Bauer D.J."/>
            <person name="Caceres C.E."/>
            <person name="Carmel L."/>
            <person name="Casola C."/>
            <person name="Choi J.H."/>
            <person name="Detter J.C."/>
            <person name="Dong Q."/>
            <person name="Dusheyko S."/>
            <person name="Eads B.D."/>
            <person name="Frohlich T."/>
            <person name="Geiler-Samerotte K.A."/>
            <person name="Gerlach D."/>
            <person name="Hatcher P."/>
            <person name="Jogdeo S."/>
            <person name="Krijgsveld J."/>
            <person name="Kriventseva E.V."/>
            <person name="Kultz D."/>
            <person name="Laforsch C."/>
            <person name="Lindquist E."/>
            <person name="Lopez J."/>
            <person name="Manak J.R."/>
            <person name="Muller J."/>
            <person name="Pangilinan J."/>
            <person name="Patwardhan R.P."/>
            <person name="Pitluck S."/>
            <person name="Pritham E.J."/>
            <person name="Rechtsteiner A."/>
            <person name="Rho M."/>
            <person name="Rogozin I.B."/>
            <person name="Sakarya O."/>
            <person name="Salamov A."/>
            <person name="Schaack S."/>
            <person name="Shapiro H."/>
            <person name="Shiga Y."/>
            <person name="Skalitzky C."/>
            <person name="Smith Z."/>
            <person name="Souvorov A."/>
            <person name="Sung W."/>
            <person name="Tang Z."/>
            <person name="Tsuchiya D."/>
            <person name="Tu H."/>
            <person name="Vos H."/>
            <person name="Wang M."/>
            <person name="Wolf Y.I."/>
            <person name="Yamagata H."/>
            <person name="Yamada T."/>
            <person name="Ye Y."/>
            <person name="Shaw J.R."/>
            <person name="Andrews J."/>
            <person name="Crease T.J."/>
            <person name="Tang H."/>
            <person name="Lucas S.M."/>
            <person name="Robertson H.M."/>
            <person name="Bork P."/>
            <person name="Koonin E.V."/>
            <person name="Zdobnov E.M."/>
            <person name="Grigoriev I.V."/>
            <person name="Lynch M."/>
            <person name="Boore J.L."/>
        </authorList>
    </citation>
    <scope>NUCLEOTIDE SEQUENCE [LARGE SCALE GENOMIC DNA]</scope>
</reference>
<dbReference type="Proteomes" id="UP000000305">
    <property type="component" value="Unassembled WGS sequence"/>
</dbReference>
<keyword evidence="13" id="KW-1185">Reference proteome</keyword>
<dbReference type="InParanoid" id="E9FWQ2"/>
<dbReference type="InterPro" id="IPR051432">
    <property type="entry name" value="KCNMA1_auxiliary"/>
</dbReference>
<dbReference type="KEGG" id="dpx:DAPPUDRAFT_311374"/>
<name>E9FWQ2_DAPPU</name>
<keyword evidence="4 11" id="KW-0812">Transmembrane</keyword>
<dbReference type="AlphaFoldDB" id="E9FWQ2"/>
<evidence type="ECO:0000256" key="1">
    <source>
        <dbReference type="ARBA" id="ARBA00004162"/>
    </source>
</evidence>
<accession>E9FWQ2</accession>
<evidence type="ECO:0000256" key="9">
    <source>
        <dbReference type="ARBA" id="ARBA00023157"/>
    </source>
</evidence>
<keyword evidence="8 11" id="KW-0472">Membrane</keyword>
<evidence type="ECO:0000256" key="6">
    <source>
        <dbReference type="ARBA" id="ARBA00022989"/>
    </source>
</evidence>
<keyword evidence="6 11" id="KW-1133">Transmembrane helix</keyword>
<comment type="subcellular location">
    <subcellularLocation>
        <location evidence="1">Cell membrane</location>
        <topology evidence="1">Single-pass membrane protein</topology>
    </subcellularLocation>
</comment>
<feature type="transmembrane region" description="Helical" evidence="11">
    <location>
        <begin position="308"/>
        <end position="329"/>
    </location>
</feature>
<keyword evidence="7" id="KW-0406">Ion transport</keyword>
<organism evidence="12 13">
    <name type="scientific">Daphnia pulex</name>
    <name type="common">Water flea</name>
    <dbReference type="NCBI Taxonomy" id="6669"/>
    <lineage>
        <taxon>Eukaryota</taxon>
        <taxon>Metazoa</taxon>
        <taxon>Ecdysozoa</taxon>
        <taxon>Arthropoda</taxon>
        <taxon>Crustacea</taxon>
        <taxon>Branchiopoda</taxon>
        <taxon>Diplostraca</taxon>
        <taxon>Cladocera</taxon>
        <taxon>Anomopoda</taxon>
        <taxon>Daphniidae</taxon>
        <taxon>Daphnia</taxon>
    </lineage>
</organism>
<dbReference type="GO" id="GO:0034220">
    <property type="term" value="P:monoatomic ion transmembrane transport"/>
    <property type="evidence" value="ECO:0007669"/>
    <property type="project" value="UniProtKB-KW"/>
</dbReference>
<protein>
    <recommendedName>
        <fullName evidence="14">LRRCT domain-containing protein</fullName>
    </recommendedName>
</protein>
<keyword evidence="3" id="KW-1003">Cell membrane</keyword>